<organism evidence="2 3">
    <name type="scientific">Choiromyces venosus 120613-1</name>
    <dbReference type="NCBI Taxonomy" id="1336337"/>
    <lineage>
        <taxon>Eukaryota</taxon>
        <taxon>Fungi</taxon>
        <taxon>Dikarya</taxon>
        <taxon>Ascomycota</taxon>
        <taxon>Pezizomycotina</taxon>
        <taxon>Pezizomycetes</taxon>
        <taxon>Pezizales</taxon>
        <taxon>Tuberaceae</taxon>
        <taxon>Choiromyces</taxon>
    </lineage>
</organism>
<keyword evidence="3" id="KW-1185">Reference proteome</keyword>
<name>A0A3N4JLQ0_9PEZI</name>
<evidence type="ECO:0000313" key="2">
    <source>
        <dbReference type="EMBL" id="RPA97928.1"/>
    </source>
</evidence>
<evidence type="ECO:0000256" key="1">
    <source>
        <dbReference type="SAM" id="Phobius"/>
    </source>
</evidence>
<gene>
    <name evidence="2" type="ORF">L873DRAFT_1741199</name>
</gene>
<sequence>MVTVVSFFTPFFLFFPFLFSISLLHSFMYFIWSKAFHEITQRQGSIHGKMRGGWDERSFERFSMHENL</sequence>
<reference evidence="2 3" key="1">
    <citation type="journal article" date="2018" name="Nat. Ecol. Evol.">
        <title>Pezizomycetes genomes reveal the molecular basis of ectomycorrhizal truffle lifestyle.</title>
        <authorList>
            <person name="Murat C."/>
            <person name="Payen T."/>
            <person name="Noel B."/>
            <person name="Kuo A."/>
            <person name="Morin E."/>
            <person name="Chen J."/>
            <person name="Kohler A."/>
            <person name="Krizsan K."/>
            <person name="Balestrini R."/>
            <person name="Da Silva C."/>
            <person name="Montanini B."/>
            <person name="Hainaut M."/>
            <person name="Levati E."/>
            <person name="Barry K.W."/>
            <person name="Belfiori B."/>
            <person name="Cichocki N."/>
            <person name="Clum A."/>
            <person name="Dockter R.B."/>
            <person name="Fauchery L."/>
            <person name="Guy J."/>
            <person name="Iotti M."/>
            <person name="Le Tacon F."/>
            <person name="Lindquist E.A."/>
            <person name="Lipzen A."/>
            <person name="Malagnac F."/>
            <person name="Mello A."/>
            <person name="Molinier V."/>
            <person name="Miyauchi S."/>
            <person name="Poulain J."/>
            <person name="Riccioni C."/>
            <person name="Rubini A."/>
            <person name="Sitrit Y."/>
            <person name="Splivallo R."/>
            <person name="Traeger S."/>
            <person name="Wang M."/>
            <person name="Zifcakova L."/>
            <person name="Wipf D."/>
            <person name="Zambonelli A."/>
            <person name="Paolocci F."/>
            <person name="Nowrousian M."/>
            <person name="Ottonello S."/>
            <person name="Baldrian P."/>
            <person name="Spatafora J.W."/>
            <person name="Henrissat B."/>
            <person name="Nagy L.G."/>
            <person name="Aury J.M."/>
            <person name="Wincker P."/>
            <person name="Grigoriev I.V."/>
            <person name="Bonfante P."/>
            <person name="Martin F.M."/>
        </authorList>
    </citation>
    <scope>NUCLEOTIDE SEQUENCE [LARGE SCALE GENOMIC DNA]</scope>
    <source>
        <strain evidence="2 3">120613-1</strain>
    </source>
</reference>
<accession>A0A3N4JLQ0</accession>
<evidence type="ECO:0000313" key="3">
    <source>
        <dbReference type="Proteomes" id="UP000276215"/>
    </source>
</evidence>
<dbReference type="EMBL" id="ML120400">
    <property type="protein sequence ID" value="RPA97928.1"/>
    <property type="molecule type" value="Genomic_DNA"/>
</dbReference>
<keyword evidence="1" id="KW-0472">Membrane</keyword>
<feature type="transmembrane region" description="Helical" evidence="1">
    <location>
        <begin position="12"/>
        <end position="32"/>
    </location>
</feature>
<keyword evidence="1" id="KW-0812">Transmembrane</keyword>
<dbReference type="AlphaFoldDB" id="A0A3N4JLQ0"/>
<proteinExistence type="predicted"/>
<protein>
    <submittedName>
        <fullName evidence="2">Uncharacterized protein</fullName>
    </submittedName>
</protein>
<keyword evidence="1" id="KW-1133">Transmembrane helix</keyword>
<dbReference type="Proteomes" id="UP000276215">
    <property type="component" value="Unassembled WGS sequence"/>
</dbReference>